<evidence type="ECO:0000256" key="6">
    <source>
        <dbReference type="ARBA" id="ARBA00022679"/>
    </source>
</evidence>
<dbReference type="PRINTS" id="PR00344">
    <property type="entry name" value="BCTRLSENSOR"/>
</dbReference>
<dbReference type="Pfam" id="PF02518">
    <property type="entry name" value="HATPase_c"/>
    <property type="match status" value="1"/>
</dbReference>
<feature type="transmembrane region" description="Helical" evidence="13">
    <location>
        <begin position="167"/>
        <end position="186"/>
    </location>
</feature>
<dbReference type="InterPro" id="IPR001789">
    <property type="entry name" value="Sig_transdc_resp-reg_receiver"/>
</dbReference>
<dbReference type="GO" id="GO:0005886">
    <property type="term" value="C:plasma membrane"/>
    <property type="evidence" value="ECO:0007669"/>
    <property type="project" value="UniProtKB-SubCell"/>
</dbReference>
<evidence type="ECO:0000256" key="4">
    <source>
        <dbReference type="ARBA" id="ARBA00022475"/>
    </source>
</evidence>
<evidence type="ECO:0000259" key="14">
    <source>
        <dbReference type="PROSITE" id="PS50109"/>
    </source>
</evidence>
<keyword evidence="4" id="KW-1003">Cell membrane</keyword>
<dbReference type="Gene3D" id="3.30.565.10">
    <property type="entry name" value="Histidine kinase-like ATPase, C-terminal domain"/>
    <property type="match status" value="1"/>
</dbReference>
<evidence type="ECO:0000256" key="9">
    <source>
        <dbReference type="ARBA" id="ARBA00022989"/>
    </source>
</evidence>
<keyword evidence="6" id="KW-0808">Transferase</keyword>
<evidence type="ECO:0000313" key="18">
    <source>
        <dbReference type="EMBL" id="GHA30880.1"/>
    </source>
</evidence>
<dbReference type="Gene3D" id="1.10.287.130">
    <property type="match status" value="1"/>
</dbReference>
<dbReference type="SMART" id="SM00387">
    <property type="entry name" value="HATPase_c"/>
    <property type="match status" value="1"/>
</dbReference>
<dbReference type="GO" id="GO:0009927">
    <property type="term" value="F:histidine phosphotransfer kinase activity"/>
    <property type="evidence" value="ECO:0007669"/>
    <property type="project" value="TreeGrafter"/>
</dbReference>
<comment type="subcellular location">
    <subcellularLocation>
        <location evidence="2">Cell membrane</location>
        <topology evidence="2">Multi-pass membrane protein</topology>
    </subcellularLocation>
</comment>
<dbReference type="Proteomes" id="UP000610456">
    <property type="component" value="Unassembled WGS sequence"/>
</dbReference>
<dbReference type="NCBIfam" id="TIGR00229">
    <property type="entry name" value="sensory_box"/>
    <property type="match status" value="1"/>
</dbReference>
<dbReference type="InterPro" id="IPR004358">
    <property type="entry name" value="Sig_transdc_His_kin-like_C"/>
</dbReference>
<dbReference type="Pfam" id="PF00512">
    <property type="entry name" value="HisKA"/>
    <property type="match status" value="1"/>
</dbReference>
<dbReference type="InterPro" id="IPR003594">
    <property type="entry name" value="HATPase_dom"/>
</dbReference>
<dbReference type="PROSITE" id="PS50112">
    <property type="entry name" value="PAS"/>
    <property type="match status" value="1"/>
</dbReference>
<evidence type="ECO:0000256" key="11">
    <source>
        <dbReference type="PROSITE-ProRule" id="PRU00169"/>
    </source>
</evidence>
<dbReference type="EMBL" id="BMXB01000002">
    <property type="protein sequence ID" value="GHA30880.1"/>
    <property type="molecule type" value="Genomic_DNA"/>
</dbReference>
<evidence type="ECO:0000256" key="12">
    <source>
        <dbReference type="SAM" id="Coils"/>
    </source>
</evidence>
<keyword evidence="8" id="KW-0418">Kinase</keyword>
<feature type="coiled-coil region" evidence="12">
    <location>
        <begin position="312"/>
        <end position="342"/>
    </location>
</feature>
<feature type="transmembrane region" description="Helical" evidence="13">
    <location>
        <begin position="103"/>
        <end position="124"/>
    </location>
</feature>
<dbReference type="CDD" id="cd00130">
    <property type="entry name" value="PAS"/>
    <property type="match status" value="1"/>
</dbReference>
<gene>
    <name evidence="18" type="ORF">GCM10007103_10520</name>
</gene>
<organism evidence="18 19">
    <name type="scientific">Salinimicrobium marinum</name>
    <dbReference type="NCBI Taxonomy" id="680283"/>
    <lineage>
        <taxon>Bacteria</taxon>
        <taxon>Pseudomonadati</taxon>
        <taxon>Bacteroidota</taxon>
        <taxon>Flavobacteriia</taxon>
        <taxon>Flavobacteriales</taxon>
        <taxon>Flavobacteriaceae</taxon>
        <taxon>Salinimicrobium</taxon>
    </lineage>
</organism>
<comment type="catalytic activity">
    <reaction evidence="1">
        <text>ATP + protein L-histidine = ADP + protein N-phospho-L-histidine.</text>
        <dbReference type="EC" id="2.7.13.3"/>
    </reaction>
</comment>
<dbReference type="PROSITE" id="PS50110">
    <property type="entry name" value="RESPONSE_REGULATORY"/>
    <property type="match status" value="1"/>
</dbReference>
<dbReference type="AlphaFoldDB" id="A0A918S8W7"/>
<proteinExistence type="predicted"/>
<dbReference type="InterPro" id="IPR011006">
    <property type="entry name" value="CheY-like_superfamily"/>
</dbReference>
<feature type="transmembrane region" description="Helical" evidence="13">
    <location>
        <begin position="9"/>
        <end position="28"/>
    </location>
</feature>
<keyword evidence="7 13" id="KW-0812">Transmembrane</keyword>
<dbReference type="InterPro" id="IPR035965">
    <property type="entry name" value="PAS-like_dom_sf"/>
</dbReference>
<dbReference type="InterPro" id="IPR003661">
    <property type="entry name" value="HisK_dim/P_dom"/>
</dbReference>
<dbReference type="InterPro" id="IPR036097">
    <property type="entry name" value="HisK_dim/P_sf"/>
</dbReference>
<feature type="transmembrane region" description="Helical" evidence="13">
    <location>
        <begin position="40"/>
        <end position="60"/>
    </location>
</feature>
<evidence type="ECO:0000256" key="13">
    <source>
        <dbReference type="SAM" id="Phobius"/>
    </source>
</evidence>
<dbReference type="InterPro" id="IPR000700">
    <property type="entry name" value="PAS-assoc_C"/>
</dbReference>
<dbReference type="Pfam" id="PF07694">
    <property type="entry name" value="5TM-5TMR_LYT"/>
    <property type="match status" value="1"/>
</dbReference>
<reference evidence="18" key="2">
    <citation type="submission" date="2020-09" db="EMBL/GenBank/DDBJ databases">
        <authorList>
            <person name="Sun Q."/>
            <person name="Kim S."/>
        </authorList>
    </citation>
    <scope>NUCLEOTIDE SEQUENCE</scope>
    <source>
        <strain evidence="18">KCTC 12719</strain>
    </source>
</reference>
<feature type="transmembrane region" description="Helical" evidence="13">
    <location>
        <begin position="136"/>
        <end position="155"/>
    </location>
</feature>
<evidence type="ECO:0000256" key="3">
    <source>
        <dbReference type="ARBA" id="ARBA00012438"/>
    </source>
</evidence>
<dbReference type="InterPro" id="IPR005467">
    <property type="entry name" value="His_kinase_dom"/>
</dbReference>
<dbReference type="Pfam" id="PF00072">
    <property type="entry name" value="Response_reg"/>
    <property type="match status" value="1"/>
</dbReference>
<evidence type="ECO:0000259" key="15">
    <source>
        <dbReference type="PROSITE" id="PS50110"/>
    </source>
</evidence>
<evidence type="ECO:0000256" key="7">
    <source>
        <dbReference type="ARBA" id="ARBA00022692"/>
    </source>
</evidence>
<dbReference type="PANTHER" id="PTHR43047:SF72">
    <property type="entry name" value="OSMOSENSING HISTIDINE PROTEIN KINASE SLN1"/>
    <property type="match status" value="1"/>
</dbReference>
<dbReference type="InterPro" id="IPR036890">
    <property type="entry name" value="HATPase_C_sf"/>
</dbReference>
<keyword evidence="5 11" id="KW-0597">Phosphoprotein</keyword>
<dbReference type="EC" id="2.7.13.3" evidence="3"/>
<dbReference type="RefSeq" id="WP_189603655.1">
    <property type="nucleotide sequence ID" value="NZ_BMXB01000002.1"/>
</dbReference>
<keyword evidence="12" id="KW-0175">Coiled coil</keyword>
<dbReference type="SMART" id="SM00091">
    <property type="entry name" value="PAS"/>
    <property type="match status" value="1"/>
</dbReference>
<evidence type="ECO:0000256" key="8">
    <source>
        <dbReference type="ARBA" id="ARBA00022777"/>
    </source>
</evidence>
<dbReference type="CDD" id="cd17546">
    <property type="entry name" value="REC_hyHK_CKI1_RcsC-like"/>
    <property type="match status" value="1"/>
</dbReference>
<evidence type="ECO:0000256" key="1">
    <source>
        <dbReference type="ARBA" id="ARBA00000085"/>
    </source>
</evidence>
<dbReference type="SUPFAM" id="SSF55874">
    <property type="entry name" value="ATPase domain of HSP90 chaperone/DNA topoisomerase II/histidine kinase"/>
    <property type="match status" value="1"/>
</dbReference>
<feature type="domain" description="PAS" evidence="16">
    <location>
        <begin position="204"/>
        <end position="275"/>
    </location>
</feature>
<accession>A0A918S8W7</accession>
<dbReference type="Gene3D" id="3.40.50.2300">
    <property type="match status" value="1"/>
</dbReference>
<feature type="transmembrane region" description="Helical" evidence="13">
    <location>
        <begin position="72"/>
        <end position="97"/>
    </location>
</feature>
<evidence type="ECO:0000313" key="19">
    <source>
        <dbReference type="Proteomes" id="UP000610456"/>
    </source>
</evidence>
<evidence type="ECO:0000259" key="16">
    <source>
        <dbReference type="PROSITE" id="PS50112"/>
    </source>
</evidence>
<dbReference type="FunFam" id="3.30.565.10:FF:000006">
    <property type="entry name" value="Sensor histidine kinase WalK"/>
    <property type="match status" value="1"/>
</dbReference>
<dbReference type="Pfam" id="PF13426">
    <property type="entry name" value="PAS_9"/>
    <property type="match status" value="1"/>
</dbReference>
<name>A0A918S8W7_9FLAO</name>
<dbReference type="PANTHER" id="PTHR43047">
    <property type="entry name" value="TWO-COMPONENT HISTIDINE PROTEIN KINASE"/>
    <property type="match status" value="1"/>
</dbReference>
<dbReference type="GO" id="GO:0000155">
    <property type="term" value="F:phosphorelay sensor kinase activity"/>
    <property type="evidence" value="ECO:0007669"/>
    <property type="project" value="InterPro"/>
</dbReference>
<feature type="domain" description="Response regulatory" evidence="15">
    <location>
        <begin position="589"/>
        <end position="705"/>
    </location>
</feature>
<evidence type="ECO:0000256" key="10">
    <source>
        <dbReference type="ARBA" id="ARBA00023136"/>
    </source>
</evidence>
<feature type="domain" description="PAC" evidence="17">
    <location>
        <begin position="279"/>
        <end position="331"/>
    </location>
</feature>
<evidence type="ECO:0000256" key="5">
    <source>
        <dbReference type="ARBA" id="ARBA00022553"/>
    </source>
</evidence>
<dbReference type="InterPro" id="IPR011620">
    <property type="entry name" value="Sig_transdc_His_kinase_LytS_TM"/>
</dbReference>
<reference evidence="18" key="1">
    <citation type="journal article" date="2014" name="Int. J. Syst. Evol. Microbiol.">
        <title>Complete genome sequence of Corynebacterium casei LMG S-19264T (=DSM 44701T), isolated from a smear-ripened cheese.</title>
        <authorList>
            <consortium name="US DOE Joint Genome Institute (JGI-PGF)"/>
            <person name="Walter F."/>
            <person name="Albersmeier A."/>
            <person name="Kalinowski J."/>
            <person name="Ruckert C."/>
        </authorList>
    </citation>
    <scope>NUCLEOTIDE SEQUENCE</scope>
    <source>
        <strain evidence="18">KCTC 12719</strain>
    </source>
</reference>
<dbReference type="CDD" id="cd16922">
    <property type="entry name" value="HATPase_EvgS-ArcB-TorS-like"/>
    <property type="match status" value="1"/>
</dbReference>
<protein>
    <recommendedName>
        <fullName evidence="3">histidine kinase</fullName>
        <ecNumber evidence="3">2.7.13.3</ecNumber>
    </recommendedName>
</protein>
<dbReference type="SMART" id="SM00388">
    <property type="entry name" value="HisKA"/>
    <property type="match status" value="1"/>
</dbReference>
<dbReference type="SUPFAM" id="SSF55785">
    <property type="entry name" value="PYP-like sensor domain (PAS domain)"/>
    <property type="match status" value="1"/>
</dbReference>
<feature type="modified residue" description="4-aspartylphosphate" evidence="11">
    <location>
        <position position="640"/>
    </location>
</feature>
<dbReference type="CDD" id="cd00082">
    <property type="entry name" value="HisKA"/>
    <property type="match status" value="1"/>
</dbReference>
<dbReference type="InterPro" id="IPR000014">
    <property type="entry name" value="PAS"/>
</dbReference>
<dbReference type="SUPFAM" id="SSF47384">
    <property type="entry name" value="Homodimeric domain of signal transducing histidine kinase"/>
    <property type="match status" value="1"/>
</dbReference>
<feature type="domain" description="Histidine kinase" evidence="14">
    <location>
        <begin position="349"/>
        <end position="567"/>
    </location>
</feature>
<evidence type="ECO:0000256" key="2">
    <source>
        <dbReference type="ARBA" id="ARBA00004651"/>
    </source>
</evidence>
<keyword evidence="10 13" id="KW-0472">Membrane</keyword>
<dbReference type="PROSITE" id="PS50109">
    <property type="entry name" value="HIS_KIN"/>
    <property type="match status" value="1"/>
</dbReference>
<sequence length="716" mass="80671">MDYSFFSGLIQNVALLLVFSFLYATRWIDSTHSKKLMPNIFAGVIVGGIGILLMFTPWTYQPGHYFDLRSILLAIAGLYLGAVPTIIAILITAGYRLFVGGNFVVTGVGLIIISGLLGIGWRYIQQRRGGKNSIVSLYLFGVVVHVCMMLLPILFPADGSLDVKFMALPVIIIYPVITVLLGALMNRQLENWKNRKAQERLYESEQRFTKMMLNINMVFINIDLNNTITFCNKYLLSITGYTEEELIGKNTVDIFFPVDEKENTVEGLRQLFKNKEDIHHFESKILTKDQRELFISWHNSIIVDDFGKVKGIASLGENITEKIATLEKLKEAKEKAEESNRLKSVFLQNISHEVRTPLNAIMGAISLLKLPSVDKQMREKYYEVLELSGARLLSTVNDLIDISQVETQQIKVNKTNFNLSQILANHVNVATPIAGKKNNKIMCTSKYFHTQTVLHTDKEMLSSIFINLLSNANKFTTDGTIEIGSRDEQGDIVFYIKDNGIGIPENRLEVIFDRFVQADSSLSRPHEGSGLGLSIARAYAKMLGGELWVESEERKGSTFFFNIPKDEVTLATSGTSKEESEVLLLPNQKILIAEDDKLNYLILKKIIENMGVTNILHAKNGEGAVEMVRDDKEISLVLMDIKMPKMSGEEATLQIRTFNPTIPIIAQTAFAMPGDRERFIEIGCNDYIPKPIDKKVLIKLLHKYLNPSSKDFTRTL</sequence>
<dbReference type="SMART" id="SM00448">
    <property type="entry name" value="REC"/>
    <property type="match status" value="1"/>
</dbReference>
<evidence type="ECO:0000259" key="17">
    <source>
        <dbReference type="PROSITE" id="PS50113"/>
    </source>
</evidence>
<dbReference type="GO" id="GO:0071555">
    <property type="term" value="P:cell wall organization"/>
    <property type="evidence" value="ECO:0007669"/>
    <property type="project" value="InterPro"/>
</dbReference>
<comment type="caution">
    <text evidence="18">The sequence shown here is derived from an EMBL/GenBank/DDBJ whole genome shotgun (WGS) entry which is preliminary data.</text>
</comment>
<keyword evidence="19" id="KW-1185">Reference proteome</keyword>
<dbReference type="SUPFAM" id="SSF52172">
    <property type="entry name" value="CheY-like"/>
    <property type="match status" value="1"/>
</dbReference>
<dbReference type="Gene3D" id="3.30.450.20">
    <property type="entry name" value="PAS domain"/>
    <property type="match status" value="1"/>
</dbReference>
<dbReference type="PROSITE" id="PS50113">
    <property type="entry name" value="PAC"/>
    <property type="match status" value="1"/>
</dbReference>
<keyword evidence="9 13" id="KW-1133">Transmembrane helix</keyword>